<organism evidence="2 3">
    <name type="scientific">Acinetobacter beijerinckii CIP 110307</name>
    <dbReference type="NCBI Taxonomy" id="1217648"/>
    <lineage>
        <taxon>Bacteria</taxon>
        <taxon>Pseudomonadati</taxon>
        <taxon>Pseudomonadota</taxon>
        <taxon>Gammaproteobacteria</taxon>
        <taxon>Moraxellales</taxon>
        <taxon>Moraxellaceae</taxon>
        <taxon>Acinetobacter</taxon>
    </lineage>
</organism>
<dbReference type="RefSeq" id="WP_005060948.1">
    <property type="nucleotide sequence ID" value="NZ_KB849765.1"/>
</dbReference>
<name>N9E814_9GAMM</name>
<protein>
    <submittedName>
        <fullName evidence="2">Uncharacterized protein</fullName>
    </submittedName>
</protein>
<dbReference type="GeneID" id="29856718"/>
<evidence type="ECO:0000256" key="1">
    <source>
        <dbReference type="SAM" id="Phobius"/>
    </source>
</evidence>
<dbReference type="PATRIC" id="fig|1217648.3.peg.2043"/>
<evidence type="ECO:0000313" key="2">
    <source>
        <dbReference type="EMBL" id="ENW06367.1"/>
    </source>
</evidence>
<proteinExistence type="predicted"/>
<dbReference type="EMBL" id="APQL01000006">
    <property type="protein sequence ID" value="ENW06367.1"/>
    <property type="molecule type" value="Genomic_DNA"/>
</dbReference>
<dbReference type="eggNOG" id="ENOG5032E6A">
    <property type="taxonomic scope" value="Bacteria"/>
</dbReference>
<sequence length="96" mass="11160">MNQIQKIEEKPLSLKHKIILIGFMILVTIIFLLGLKDEPTPYRAGLNWLGTIFCFIYLWLRPEAIALKIKGIQPKKIDRLMYLALALWVIALFTSF</sequence>
<feature type="transmembrane region" description="Helical" evidence="1">
    <location>
        <begin position="18"/>
        <end position="35"/>
    </location>
</feature>
<reference evidence="2 3" key="1">
    <citation type="submission" date="2013-02" db="EMBL/GenBank/DDBJ databases">
        <title>The Genome Sequence of Acinetobacter beijerinckii CIP 110307.</title>
        <authorList>
            <consortium name="The Broad Institute Genome Sequencing Platform"/>
            <consortium name="The Broad Institute Genome Sequencing Center for Infectious Disease"/>
            <person name="Cerqueira G."/>
            <person name="Feldgarden M."/>
            <person name="Courvalin P."/>
            <person name="Perichon B."/>
            <person name="Grillot-Courvalin C."/>
            <person name="Clermont D."/>
            <person name="Rocha E."/>
            <person name="Yoon E.-J."/>
            <person name="Nemec A."/>
            <person name="Walker B."/>
            <person name="Young S.K."/>
            <person name="Zeng Q."/>
            <person name="Gargeya S."/>
            <person name="Fitzgerald M."/>
            <person name="Haas B."/>
            <person name="Abouelleil A."/>
            <person name="Alvarado L."/>
            <person name="Arachchi H.M."/>
            <person name="Berlin A.M."/>
            <person name="Chapman S.B."/>
            <person name="Dewar J."/>
            <person name="Goldberg J."/>
            <person name="Griggs A."/>
            <person name="Gujja S."/>
            <person name="Hansen M."/>
            <person name="Howarth C."/>
            <person name="Imamovic A."/>
            <person name="Larimer J."/>
            <person name="McCowan C."/>
            <person name="Murphy C."/>
            <person name="Neiman D."/>
            <person name="Pearson M."/>
            <person name="Priest M."/>
            <person name="Roberts A."/>
            <person name="Saif S."/>
            <person name="Shea T."/>
            <person name="Sisk P."/>
            <person name="Sykes S."/>
            <person name="Wortman J."/>
            <person name="Nusbaum C."/>
            <person name="Birren B."/>
        </authorList>
    </citation>
    <scope>NUCLEOTIDE SEQUENCE [LARGE SCALE GENOMIC DNA]</scope>
    <source>
        <strain evidence="2 3">CIP 110307</strain>
    </source>
</reference>
<feature type="transmembrane region" description="Helical" evidence="1">
    <location>
        <begin position="80"/>
        <end position="95"/>
    </location>
</feature>
<dbReference type="Proteomes" id="UP000017670">
    <property type="component" value="Unassembled WGS sequence"/>
</dbReference>
<keyword evidence="1" id="KW-0812">Transmembrane</keyword>
<comment type="caution">
    <text evidence="2">The sequence shown here is derived from an EMBL/GenBank/DDBJ whole genome shotgun (WGS) entry which is preliminary data.</text>
</comment>
<gene>
    <name evidence="2" type="ORF">F933_02095</name>
</gene>
<keyword evidence="3" id="KW-1185">Reference proteome</keyword>
<keyword evidence="1" id="KW-1133">Transmembrane helix</keyword>
<accession>N9E814</accession>
<dbReference type="HOGENOM" id="CLU_183501_0_0_6"/>
<feature type="transmembrane region" description="Helical" evidence="1">
    <location>
        <begin position="41"/>
        <end position="60"/>
    </location>
</feature>
<dbReference type="STRING" id="262668.GCA_000931715_00825"/>
<dbReference type="AlphaFoldDB" id="N9E814"/>
<keyword evidence="1" id="KW-0472">Membrane</keyword>
<evidence type="ECO:0000313" key="3">
    <source>
        <dbReference type="Proteomes" id="UP000017670"/>
    </source>
</evidence>